<evidence type="ECO:0000256" key="2">
    <source>
        <dbReference type="ARBA" id="ARBA00007856"/>
    </source>
</evidence>
<evidence type="ECO:0000313" key="17">
    <source>
        <dbReference type="Proteomes" id="UP000812440"/>
    </source>
</evidence>
<evidence type="ECO:0000256" key="6">
    <source>
        <dbReference type="ARBA" id="ARBA00022792"/>
    </source>
</evidence>
<dbReference type="EMBL" id="JAACNH010000001">
    <property type="protein sequence ID" value="KAG8455644.1"/>
    <property type="molecule type" value="Genomic_DNA"/>
</dbReference>
<dbReference type="SUPFAM" id="SSF81514">
    <property type="entry name" value="Subunit X (non-heme 7 kDa protein) of cytochrome bc1 complex (Ubiquinol-cytochrome c reductase)"/>
    <property type="match status" value="1"/>
</dbReference>
<proteinExistence type="inferred from homology"/>
<evidence type="ECO:0000256" key="11">
    <source>
        <dbReference type="ARBA" id="ARBA00064262"/>
    </source>
</evidence>
<evidence type="ECO:0000256" key="1">
    <source>
        <dbReference type="ARBA" id="ARBA00004434"/>
    </source>
</evidence>
<keyword evidence="5" id="KW-0812">Transmembrane</keyword>
<protein>
    <recommendedName>
        <fullName evidence="12">Cytochrome b-c1 complex subunit 9</fullName>
    </recommendedName>
    <alternativeName>
        <fullName evidence="13">Complex III subunit X</fullName>
    </alternativeName>
    <alternativeName>
        <fullName evidence="14">Cytochrome c1 non-heme 7 kDa protein</fullName>
    </alternativeName>
    <alternativeName>
        <fullName evidence="15">Ubiquinol-cytochrome c reductase complex 7.2 kDa protein</fullName>
    </alternativeName>
</protein>
<reference evidence="16" key="1">
    <citation type="thesis" date="2020" institute="ProQuest LLC" country="789 East Eisenhower Parkway, Ann Arbor, MI, USA">
        <title>Comparative Genomics and Chromosome Evolution.</title>
        <authorList>
            <person name="Mudd A.B."/>
        </authorList>
    </citation>
    <scope>NUCLEOTIDE SEQUENCE</scope>
    <source>
        <strain evidence="16">Female2</strain>
        <tissue evidence="16">Blood</tissue>
    </source>
</reference>
<evidence type="ECO:0000256" key="10">
    <source>
        <dbReference type="ARBA" id="ARBA00023136"/>
    </source>
</evidence>
<organism evidence="16 17">
    <name type="scientific">Hymenochirus boettgeri</name>
    <name type="common">Congo dwarf clawed frog</name>
    <dbReference type="NCBI Taxonomy" id="247094"/>
    <lineage>
        <taxon>Eukaryota</taxon>
        <taxon>Metazoa</taxon>
        <taxon>Chordata</taxon>
        <taxon>Craniata</taxon>
        <taxon>Vertebrata</taxon>
        <taxon>Euteleostomi</taxon>
        <taxon>Amphibia</taxon>
        <taxon>Batrachia</taxon>
        <taxon>Anura</taxon>
        <taxon>Pipoidea</taxon>
        <taxon>Pipidae</taxon>
        <taxon>Pipinae</taxon>
        <taxon>Hymenochirus</taxon>
    </lineage>
</organism>
<keyword evidence="17" id="KW-1185">Reference proteome</keyword>
<evidence type="ECO:0000256" key="7">
    <source>
        <dbReference type="ARBA" id="ARBA00022982"/>
    </source>
</evidence>
<dbReference type="GO" id="GO:0005743">
    <property type="term" value="C:mitochondrial inner membrane"/>
    <property type="evidence" value="ECO:0007669"/>
    <property type="project" value="UniProtKB-SubCell"/>
</dbReference>
<dbReference type="FunFam" id="1.20.5.260:FF:000001">
    <property type="entry name" value="Cytochrome b-c1 complex subunit 9"/>
    <property type="match status" value="1"/>
</dbReference>
<evidence type="ECO:0000313" key="16">
    <source>
        <dbReference type="EMBL" id="KAG8455644.1"/>
    </source>
</evidence>
<evidence type="ECO:0000256" key="13">
    <source>
        <dbReference type="ARBA" id="ARBA00076299"/>
    </source>
</evidence>
<comment type="subcellular location">
    <subcellularLocation>
        <location evidence="1">Mitochondrion inner membrane</location>
        <topology evidence="1">Single-pass membrane protein</topology>
    </subcellularLocation>
</comment>
<dbReference type="OrthoDB" id="44067at2759"/>
<evidence type="ECO:0000256" key="5">
    <source>
        <dbReference type="ARBA" id="ARBA00022692"/>
    </source>
</evidence>
<dbReference type="PANTHER" id="PTHR12980">
    <property type="entry name" value="UBIQUINOL-CYTOCHROME C REDUCTASE COMPLEX, SUBUNIT X"/>
    <property type="match status" value="1"/>
</dbReference>
<dbReference type="GO" id="GO:0045275">
    <property type="term" value="C:respiratory chain complex III"/>
    <property type="evidence" value="ECO:0007669"/>
    <property type="project" value="InterPro"/>
</dbReference>
<dbReference type="GO" id="GO:0006122">
    <property type="term" value="P:mitochondrial electron transport, ubiquinol to cytochrome c"/>
    <property type="evidence" value="ECO:0007669"/>
    <property type="project" value="InterPro"/>
</dbReference>
<dbReference type="PANTHER" id="PTHR12980:SF0">
    <property type="entry name" value="CYTOCHROME B-C1 COMPLEX SUBUNIT 9"/>
    <property type="match status" value="1"/>
</dbReference>
<comment type="caution">
    <text evidence="16">The sequence shown here is derived from an EMBL/GenBank/DDBJ whole genome shotgun (WGS) entry which is preliminary data.</text>
</comment>
<evidence type="ECO:0000256" key="15">
    <source>
        <dbReference type="ARBA" id="ARBA00082249"/>
    </source>
</evidence>
<comment type="similarity">
    <text evidence="2">Belongs to the UQCR10/QCR9 family.</text>
</comment>
<keyword evidence="7" id="KW-0249">Electron transport</keyword>
<dbReference type="Pfam" id="PF05365">
    <property type="entry name" value="UCR_UQCRX_QCR9"/>
    <property type="match status" value="1"/>
</dbReference>
<dbReference type="InterPro" id="IPR036656">
    <property type="entry name" value="QCR9_sf"/>
</dbReference>
<dbReference type="AlphaFoldDB" id="A0A8T2KI96"/>
<gene>
    <name evidence="16" type="ORF">GDO86_001728</name>
</gene>
<evidence type="ECO:0000256" key="4">
    <source>
        <dbReference type="ARBA" id="ARBA00022660"/>
    </source>
</evidence>
<accession>A0A8T2KI96</accession>
<keyword evidence="6" id="KW-0999">Mitochondrion inner membrane</keyword>
<keyword evidence="8" id="KW-1133">Transmembrane helix</keyword>
<dbReference type="InterPro" id="IPR008027">
    <property type="entry name" value="QCR9"/>
</dbReference>
<keyword evidence="9" id="KW-0496">Mitochondrion</keyword>
<evidence type="ECO:0000256" key="3">
    <source>
        <dbReference type="ARBA" id="ARBA00022448"/>
    </source>
</evidence>
<evidence type="ECO:0000256" key="12">
    <source>
        <dbReference type="ARBA" id="ARBA00068509"/>
    </source>
</evidence>
<dbReference type="Proteomes" id="UP000812440">
    <property type="component" value="Chromosome 1"/>
</dbReference>
<keyword evidence="10" id="KW-0472">Membrane</keyword>
<evidence type="ECO:0000256" key="8">
    <source>
        <dbReference type="ARBA" id="ARBA00022989"/>
    </source>
</evidence>
<keyword evidence="3" id="KW-0813">Transport</keyword>
<name>A0A8T2KI96_9PIPI</name>
<evidence type="ECO:0000256" key="14">
    <source>
        <dbReference type="ARBA" id="ARBA00077752"/>
    </source>
</evidence>
<comment type="subunit">
    <text evidence="11">Component of the ubiquinol-cytochrome c oxidoreductase (cytochrome b-c1 complex, complex III, CIII), a multisubunit enzyme composed of 11 subunits. The complex is composed of 3 respiratory subunits cytochrome b, cytochrome c1 and Rieske protein UQCRFS1, 2 core protein subunits UQCRC1/QCR1 and UQCRC2/QCR2, and 6 low-molecular weight protein subunits UQCRH/QCR6, UQCRB/QCR7, UQCRQ/QCR8, UQCR10/QCR9, UQCR11/QCR10 and subunit 9, the cleavage product of Rieske protein UQCRFS1. The complex exists as an obligatory dimer and forms supercomplexes (SCs) in the inner mitochondrial membrane with NADH-ubiquinone oxidoreductase (complex I, CI) and cytochrome c oxidase (complex IV, CIV), resulting in different assemblies (supercomplex SCI(1)III(2)IV(1) and megacomplex MCI(2)III(2)IV(2)). Interacts with STMP1.</text>
</comment>
<keyword evidence="4" id="KW-0679">Respiratory chain</keyword>
<dbReference type="Gene3D" id="1.20.5.260">
    <property type="entry name" value="Cytochrome b-c1 complex subunit 9"/>
    <property type="match status" value="1"/>
</dbReference>
<sequence>MTSYKHACAGIHVTGSSAAEVKRCICQTGWKMSLGSTVYRALFRRTSTFALTIVVGAVVFERAFDQGADALYEHINRGKLWNHIKHKYEQSDE</sequence>
<evidence type="ECO:0000256" key="9">
    <source>
        <dbReference type="ARBA" id="ARBA00023128"/>
    </source>
</evidence>